<dbReference type="PROSITE" id="PS51318">
    <property type="entry name" value="TAT"/>
    <property type="match status" value="1"/>
</dbReference>
<name>A0AAU1UIG0_9ACTN</name>
<gene>
    <name evidence="2" type="ORF">OHU69_39625</name>
</gene>
<proteinExistence type="predicted"/>
<dbReference type="InterPro" id="IPR036188">
    <property type="entry name" value="FAD/NAD-bd_sf"/>
</dbReference>
<dbReference type="EMBL" id="CP108195">
    <property type="protein sequence ID" value="WTS16635.1"/>
    <property type="molecule type" value="Genomic_DNA"/>
</dbReference>
<accession>A0AAU1UIG0</accession>
<dbReference type="InterPro" id="IPR050281">
    <property type="entry name" value="Flavin_monoamine_oxidase"/>
</dbReference>
<dbReference type="InterPro" id="IPR019546">
    <property type="entry name" value="TAT_signal_bac_arc"/>
</dbReference>
<dbReference type="SUPFAM" id="SSF51905">
    <property type="entry name" value="FAD/NAD(P)-binding domain"/>
    <property type="match status" value="1"/>
</dbReference>
<sequence length="585" mass="64488">MGKPTRRDLLKGTGALGAAAIVDGALGASARARPLVQARPEQATTVEGEHGVLDVAVIGAGVSGAYAAWRLLGPEAKHSPVLKELRRRRGGPLTVGLFEGSERVGGRLFSVTPPGMPHLHAELGGMRYLNNQPVIADLVDHLGLPTDPFPVDESQNLVYLRRHRFTQSQWGDPTVVPYDLPAAIRGKSPDDALVSVIERFVPGAVGMDQQAWDKIKPTASADGRHLYDTGFWNLLLDAVGQEGWAFLRAGFGYGSVVANVNSVEAMEASVADFVGSPAPQYLLLRNGYQTVPEELVRRFEAEGGTVHLHHQMRRIDRETVRGEQVLSLALSVWPSGRPITVRARHVVLAMPQRSIELLDPDTFLFTSDRFLSDLGSIVPRPASKLFLGYDRPWWEDLGLRKGRSVTDLPLRQTYYWGVEGKQPGADSANRNALLLASYNDLSDVEFWNELLKRPQRLGPVSVTRPPRPMDAAAPATLVDEAQRQLRELHGPDARIPEPTSAYFQDWVQDPYGAAFHFWQVGAKSWEIMPRMRRPLHDANLYVCGDAYSTGQGWVYGALTQAELMLEDHLGLPRPTWLPPSVYLGA</sequence>
<dbReference type="InterPro" id="IPR002937">
    <property type="entry name" value="Amino_oxidase"/>
</dbReference>
<dbReference type="GO" id="GO:0016491">
    <property type="term" value="F:oxidoreductase activity"/>
    <property type="evidence" value="ECO:0007669"/>
    <property type="project" value="InterPro"/>
</dbReference>
<dbReference type="PANTHER" id="PTHR10742:SF410">
    <property type="entry name" value="LYSINE-SPECIFIC HISTONE DEMETHYLASE 2"/>
    <property type="match status" value="1"/>
</dbReference>
<evidence type="ECO:0000313" key="2">
    <source>
        <dbReference type="EMBL" id="WTS16635.1"/>
    </source>
</evidence>
<dbReference type="InterPro" id="IPR006311">
    <property type="entry name" value="TAT_signal"/>
</dbReference>
<dbReference type="PANTHER" id="PTHR10742">
    <property type="entry name" value="FLAVIN MONOAMINE OXIDASE"/>
    <property type="match status" value="1"/>
</dbReference>
<dbReference type="AlphaFoldDB" id="A0AAU1UIG0"/>
<protein>
    <submittedName>
        <fullName evidence="2">FAD-dependent oxidoreductase</fullName>
    </submittedName>
</protein>
<dbReference type="SUPFAM" id="SSF54373">
    <property type="entry name" value="FAD-linked reductases, C-terminal domain"/>
    <property type="match status" value="1"/>
</dbReference>
<dbReference type="Pfam" id="PF10518">
    <property type="entry name" value="TAT_signal"/>
    <property type="match status" value="1"/>
</dbReference>
<organism evidence="2">
    <name type="scientific">Streptomyces sp. NBC_00119</name>
    <dbReference type="NCBI Taxonomy" id="2975659"/>
    <lineage>
        <taxon>Bacteria</taxon>
        <taxon>Bacillati</taxon>
        <taxon>Actinomycetota</taxon>
        <taxon>Actinomycetes</taxon>
        <taxon>Kitasatosporales</taxon>
        <taxon>Streptomycetaceae</taxon>
        <taxon>Streptomyces</taxon>
    </lineage>
</organism>
<dbReference type="Pfam" id="PF01593">
    <property type="entry name" value="Amino_oxidase"/>
    <property type="match status" value="1"/>
</dbReference>
<evidence type="ECO:0000259" key="1">
    <source>
        <dbReference type="Pfam" id="PF01593"/>
    </source>
</evidence>
<feature type="domain" description="Amine oxidase" evidence="1">
    <location>
        <begin position="87"/>
        <end position="561"/>
    </location>
</feature>
<dbReference type="Gene3D" id="3.50.50.60">
    <property type="entry name" value="FAD/NAD(P)-binding domain"/>
    <property type="match status" value="1"/>
</dbReference>
<reference evidence="2" key="1">
    <citation type="submission" date="2022-10" db="EMBL/GenBank/DDBJ databases">
        <title>The complete genomes of actinobacterial strains from the NBC collection.</title>
        <authorList>
            <person name="Joergensen T.S."/>
            <person name="Alvarez Arevalo M."/>
            <person name="Sterndorff E.B."/>
            <person name="Faurdal D."/>
            <person name="Vuksanovic O."/>
            <person name="Mourched A.-S."/>
            <person name="Charusanti P."/>
            <person name="Shaw S."/>
            <person name="Blin K."/>
            <person name="Weber T."/>
        </authorList>
    </citation>
    <scope>NUCLEOTIDE SEQUENCE</scope>
    <source>
        <strain evidence="2">NBC_00119</strain>
    </source>
</reference>